<keyword evidence="2" id="KW-1185">Reference proteome</keyword>
<dbReference type="EMBL" id="MK795384">
    <property type="protein sequence ID" value="QDB73247.1"/>
    <property type="molecule type" value="Genomic_DNA"/>
</dbReference>
<dbReference type="RefSeq" id="YP_009845721.1">
    <property type="nucleotide sequence ID" value="NC_048765.1"/>
</dbReference>
<name>A0A4Y5TXB7_9CAUD</name>
<proteinExistence type="predicted"/>
<organism evidence="1 2">
    <name type="scientific">Vibrio phage VAP7</name>
    <dbReference type="NCBI Taxonomy" id="2584487"/>
    <lineage>
        <taxon>Viruses</taxon>
        <taxon>Duplodnaviria</taxon>
        <taxon>Heunggongvirae</taxon>
        <taxon>Uroviricota</taxon>
        <taxon>Caudoviricetes</taxon>
        <taxon>Pantevenvirales</taxon>
        <taxon>Ackermannviridae</taxon>
        <taxon>Vapseptimavirus</taxon>
        <taxon>Vapseptimavirus VAP7</taxon>
    </lineage>
</organism>
<evidence type="ECO:0000313" key="1">
    <source>
        <dbReference type="EMBL" id="QDB73247.1"/>
    </source>
</evidence>
<accession>A0A4Y5TXB7</accession>
<dbReference type="Proteomes" id="UP000318470">
    <property type="component" value="Segment"/>
</dbReference>
<dbReference type="KEGG" id="vg:55616084"/>
<reference evidence="1 2" key="1">
    <citation type="submission" date="2019-04" db="EMBL/GenBank/DDBJ databases">
        <authorList>
            <person name="Gao M."/>
            <person name="Bai C."/>
            <person name="Tong Y."/>
            <person name="Xu X."/>
        </authorList>
    </citation>
    <scope>NUCLEOTIDE SEQUENCE [LARGE SCALE GENOMIC DNA]</scope>
    <source>
        <strain evidence="1 2">Vibrio alginolyticus VA1</strain>
    </source>
</reference>
<protein>
    <submittedName>
        <fullName evidence="1">Uncharacterized protein</fullName>
    </submittedName>
</protein>
<evidence type="ECO:0000313" key="2">
    <source>
        <dbReference type="Proteomes" id="UP000318470"/>
    </source>
</evidence>
<sequence>MSTVMLVKGINPCRYRATANRFRVVKIMHCNDFQFQYLVEKYKALYGNAKHIDFTETLMEIEWELDGGMYITLLYNQRVGTLKIYTQWD</sequence>
<dbReference type="GeneID" id="55616084"/>